<dbReference type="PROSITE" id="PS00737">
    <property type="entry name" value="THIOLASE_2"/>
    <property type="match status" value="1"/>
</dbReference>
<dbReference type="Pfam" id="PF00108">
    <property type="entry name" value="Thiolase_N"/>
    <property type="match status" value="1"/>
</dbReference>
<feature type="domain" description="Thiolase N-terminal" evidence="6">
    <location>
        <begin position="5"/>
        <end position="270"/>
    </location>
</feature>
<reference evidence="8 9" key="1">
    <citation type="submission" date="2017-04" db="EMBL/GenBank/DDBJ databases">
        <authorList>
            <person name="Afonso C.L."/>
            <person name="Miller P.J."/>
            <person name="Scott M.A."/>
            <person name="Spackman E."/>
            <person name="Goraichik I."/>
            <person name="Dimitrov K.M."/>
            <person name="Suarez D.L."/>
            <person name="Swayne D.E."/>
        </authorList>
    </citation>
    <scope>NUCLEOTIDE SEQUENCE [LARGE SCALE GENOMIC DNA]</scope>
    <source>
        <strain evidence="8">LMG 28154</strain>
    </source>
</reference>
<dbReference type="InterPro" id="IPR020617">
    <property type="entry name" value="Thiolase_C"/>
</dbReference>
<evidence type="ECO:0000256" key="2">
    <source>
        <dbReference type="ARBA" id="ARBA00022679"/>
    </source>
</evidence>
<evidence type="ECO:0000259" key="6">
    <source>
        <dbReference type="Pfam" id="PF00108"/>
    </source>
</evidence>
<feature type="active site" description="Acyl-thioester intermediate" evidence="4">
    <location>
        <position position="91"/>
    </location>
</feature>
<evidence type="ECO:0000256" key="5">
    <source>
        <dbReference type="RuleBase" id="RU003557"/>
    </source>
</evidence>
<dbReference type="NCBIfam" id="TIGR01930">
    <property type="entry name" value="AcCoA-C-Actrans"/>
    <property type="match status" value="1"/>
</dbReference>
<dbReference type="PROSITE" id="PS00099">
    <property type="entry name" value="THIOLASE_3"/>
    <property type="match status" value="1"/>
</dbReference>
<dbReference type="InterPro" id="IPR020610">
    <property type="entry name" value="Thiolase_AS"/>
</dbReference>
<dbReference type="InterPro" id="IPR016039">
    <property type="entry name" value="Thiolase-like"/>
</dbReference>
<protein>
    <submittedName>
        <fullName evidence="8">3-ketoacyl-CoA thiolase @ Acetyl-CoA acetyltransferase</fullName>
        <ecNumber evidence="8">2.3.1.16</ecNumber>
        <ecNumber evidence="8">2.3.1.9</ecNumber>
    </submittedName>
</protein>
<dbReference type="InterPro" id="IPR020616">
    <property type="entry name" value="Thiolase_N"/>
</dbReference>
<dbReference type="EMBL" id="FXAN01000089">
    <property type="protein sequence ID" value="SMG02086.1"/>
    <property type="molecule type" value="Genomic_DNA"/>
</dbReference>
<evidence type="ECO:0000313" key="9">
    <source>
        <dbReference type="Proteomes" id="UP000198460"/>
    </source>
</evidence>
<keyword evidence="3 5" id="KW-0012">Acyltransferase</keyword>
<dbReference type="Gene3D" id="3.40.47.10">
    <property type="match status" value="2"/>
</dbReference>
<dbReference type="GO" id="GO:0003985">
    <property type="term" value="F:acetyl-CoA C-acetyltransferase activity"/>
    <property type="evidence" value="ECO:0007669"/>
    <property type="project" value="UniProtKB-EC"/>
</dbReference>
<accession>A0A238H9P1</accession>
<dbReference type="Proteomes" id="UP000198460">
    <property type="component" value="Unassembled WGS sequence"/>
</dbReference>
<dbReference type="PIRSF" id="PIRSF000429">
    <property type="entry name" value="Ac-CoA_Ac_transf"/>
    <property type="match status" value="1"/>
</dbReference>
<keyword evidence="2 5" id="KW-0808">Transferase</keyword>
<dbReference type="EC" id="2.3.1.16" evidence="8"/>
<comment type="similarity">
    <text evidence="1 5">Belongs to the thiolase-like superfamily. Thiolase family.</text>
</comment>
<name>A0A238H9P1_9BURK</name>
<dbReference type="RefSeq" id="WP_089341676.1">
    <property type="nucleotide sequence ID" value="NZ_FXAN01000089.1"/>
</dbReference>
<evidence type="ECO:0000313" key="8">
    <source>
        <dbReference type="EMBL" id="SMG02086.1"/>
    </source>
</evidence>
<organism evidence="8 9">
    <name type="scientific">Burkholderia singularis</name>
    <dbReference type="NCBI Taxonomy" id="1503053"/>
    <lineage>
        <taxon>Bacteria</taxon>
        <taxon>Pseudomonadati</taxon>
        <taxon>Pseudomonadota</taxon>
        <taxon>Betaproteobacteria</taxon>
        <taxon>Burkholderiales</taxon>
        <taxon>Burkholderiaceae</taxon>
        <taxon>Burkholderia</taxon>
        <taxon>pseudomallei group</taxon>
    </lineage>
</organism>
<dbReference type="Pfam" id="PF02803">
    <property type="entry name" value="Thiolase_C"/>
    <property type="match status" value="1"/>
</dbReference>
<dbReference type="InterPro" id="IPR020613">
    <property type="entry name" value="Thiolase_CS"/>
</dbReference>
<dbReference type="NCBIfam" id="NF006090">
    <property type="entry name" value="PRK08242.1"/>
    <property type="match status" value="1"/>
</dbReference>
<dbReference type="EC" id="2.3.1.9" evidence="8"/>
<dbReference type="CDD" id="cd00751">
    <property type="entry name" value="thiolase"/>
    <property type="match status" value="1"/>
</dbReference>
<feature type="active site" description="Proton acceptor" evidence="4">
    <location>
        <position position="387"/>
    </location>
</feature>
<evidence type="ECO:0000256" key="3">
    <source>
        <dbReference type="ARBA" id="ARBA00023315"/>
    </source>
</evidence>
<sequence>MTDAFIYDAVRTPRGKGKKDGSLHQITPIHLLKNLYDALRERNRLDTSRVDDVVLGVVTPIGEQGSNLARVSVLYAGWDERIAGVTQNRFCASGLESVNLAAMKVMSGQEDLVVAGGVESMSRWTMGSDGGAWYMDPRVNDALQFVPQGIGADVIATQMGYSRQDVDAFALRSHQRADAARREGRFARSLVPVRDVNGVAVLERDETIRPDTSLEKLGALEPSFAMIGQMGFDATALRKYTELEAVDHVHHAGNSSGIVDGAALMLIGSRDAGVQQGLKPRARIRATAVIGSDPTIMLTGTTPACRKALAKAGMNAGDIDLVEVNEAFAAVPMRTAHELGIGLERVNVNGGAIAMGHPLGATGCMLLGTALDELERTDQSTALVTLCVGAGMGIATIIERV</sequence>
<dbReference type="PANTHER" id="PTHR43365">
    <property type="entry name" value="BLR7806 PROTEIN"/>
    <property type="match status" value="1"/>
</dbReference>
<dbReference type="InterPro" id="IPR002155">
    <property type="entry name" value="Thiolase"/>
</dbReference>
<feature type="active site" description="Proton acceptor" evidence="4">
    <location>
        <position position="357"/>
    </location>
</feature>
<feature type="domain" description="Thiolase C-terminal" evidence="7">
    <location>
        <begin position="278"/>
        <end position="400"/>
    </location>
</feature>
<dbReference type="PANTHER" id="PTHR43365:SF1">
    <property type="entry name" value="ACETYL-COA C-ACYLTRANSFERASE"/>
    <property type="match status" value="1"/>
</dbReference>
<gene>
    <name evidence="8" type="ORF">BSIN_4849</name>
</gene>
<evidence type="ECO:0000256" key="1">
    <source>
        <dbReference type="ARBA" id="ARBA00010982"/>
    </source>
</evidence>
<dbReference type="AlphaFoldDB" id="A0A238H9P1"/>
<dbReference type="SUPFAM" id="SSF53901">
    <property type="entry name" value="Thiolase-like"/>
    <property type="match status" value="2"/>
</dbReference>
<evidence type="ECO:0000256" key="4">
    <source>
        <dbReference type="PIRSR" id="PIRSR000429-1"/>
    </source>
</evidence>
<proteinExistence type="inferred from homology"/>
<evidence type="ECO:0000259" key="7">
    <source>
        <dbReference type="Pfam" id="PF02803"/>
    </source>
</evidence>